<dbReference type="STRING" id="1801997.A3J64_00085"/>
<feature type="transmembrane region" description="Helical" evidence="1">
    <location>
        <begin position="151"/>
        <end position="171"/>
    </location>
</feature>
<sequence length="394" mass="44400">MTWAEFFITVFQWVYAETQNLPHLTNQLINQIRPHARRFWRQFLELAAATIIIPVFLICLDFYFKTGWPTALAGMLLAGTLTVLLFKPVYIGLSALIGVVWELSHLRVRTAPDIAVKFGESYLRIVAGILLWELIICVYLSFVPIWTAPTLVPKVALLAAVLALTGIVWGLRGVITKRLIVGIVGMLFIIFTISFFIPKTSQAVKEKGGKWDEKTAEWVKNPQKPSWWPDWLSGKPADSRPLAGTFEVSAIMVAPTKNPDGTWKMPVPANELSIDSTLEVQKGERVEIVASGQANGCKNKDDAAYGWTGPEGWNFFWDKKRKRPLPGFPFMMLCARIGDGAWFSVGSKKTFFAPQNGRLLFTVNDEIYDEAGRFRLDWRRDNEGKFEINVKIGG</sequence>
<reference evidence="2 3" key="1">
    <citation type="journal article" date="2016" name="Nat. Commun.">
        <title>Thousands of microbial genomes shed light on interconnected biogeochemical processes in an aquifer system.</title>
        <authorList>
            <person name="Anantharaman K."/>
            <person name="Brown C.T."/>
            <person name="Hug L.A."/>
            <person name="Sharon I."/>
            <person name="Castelle C.J."/>
            <person name="Probst A.J."/>
            <person name="Thomas B.C."/>
            <person name="Singh A."/>
            <person name="Wilkins M.J."/>
            <person name="Karaoz U."/>
            <person name="Brodie E.L."/>
            <person name="Williams K.H."/>
            <person name="Hubbard S.S."/>
            <person name="Banfield J.F."/>
        </authorList>
    </citation>
    <scope>NUCLEOTIDE SEQUENCE [LARGE SCALE GENOMIC DNA]</scope>
</reference>
<name>A0A1G2FHV7_9BACT</name>
<evidence type="ECO:0000313" key="3">
    <source>
        <dbReference type="Proteomes" id="UP000177061"/>
    </source>
</evidence>
<keyword evidence="1" id="KW-1133">Transmembrane helix</keyword>
<feature type="transmembrane region" description="Helical" evidence="1">
    <location>
        <begin position="178"/>
        <end position="197"/>
    </location>
</feature>
<feature type="transmembrane region" description="Helical" evidence="1">
    <location>
        <begin position="43"/>
        <end position="64"/>
    </location>
</feature>
<keyword evidence="1" id="KW-0812">Transmembrane</keyword>
<gene>
    <name evidence="2" type="ORF">A3J64_00085</name>
</gene>
<protein>
    <submittedName>
        <fullName evidence="2">Uncharacterized protein</fullName>
    </submittedName>
</protein>
<dbReference type="AlphaFoldDB" id="A0A1G2FHV7"/>
<feature type="transmembrane region" description="Helical" evidence="1">
    <location>
        <begin position="76"/>
        <end position="101"/>
    </location>
</feature>
<organism evidence="2 3">
    <name type="scientific">Candidatus Portnoybacteria bacterium RIFCSPHIGHO2_12_FULL_38_9</name>
    <dbReference type="NCBI Taxonomy" id="1801997"/>
    <lineage>
        <taxon>Bacteria</taxon>
        <taxon>Candidatus Portnoyibacteriota</taxon>
    </lineage>
</organism>
<evidence type="ECO:0000256" key="1">
    <source>
        <dbReference type="SAM" id="Phobius"/>
    </source>
</evidence>
<comment type="caution">
    <text evidence="2">The sequence shown here is derived from an EMBL/GenBank/DDBJ whole genome shotgun (WGS) entry which is preliminary data.</text>
</comment>
<feature type="transmembrane region" description="Helical" evidence="1">
    <location>
        <begin position="122"/>
        <end position="145"/>
    </location>
</feature>
<dbReference type="Gene3D" id="2.60.120.430">
    <property type="entry name" value="Galactose-binding lectin"/>
    <property type="match status" value="1"/>
</dbReference>
<proteinExistence type="predicted"/>
<keyword evidence="1" id="KW-0472">Membrane</keyword>
<evidence type="ECO:0000313" key="2">
    <source>
        <dbReference type="EMBL" id="OGZ37645.1"/>
    </source>
</evidence>
<accession>A0A1G2FHV7</accession>
<dbReference type="Proteomes" id="UP000177061">
    <property type="component" value="Unassembled WGS sequence"/>
</dbReference>
<dbReference type="EMBL" id="MHNB01000002">
    <property type="protein sequence ID" value="OGZ37645.1"/>
    <property type="molecule type" value="Genomic_DNA"/>
</dbReference>